<sequence length="177" mass="19852">MDIFRINEKIDRLTTNLEQTYPLFTDLTQPIARIALIILPIAVAVLYSKLFSIGWSLIEPLHLFVPGSETEYSLGYLLLFVPLMCLVSISLILSSCWAIRNLNLTDKNSVIDLISALIILMILGWCLPTINSETLKVLSVITADRATVLSAVYYISVALTFAFCHWPRQLQGSKSFV</sequence>
<keyword evidence="1" id="KW-1133">Transmembrane helix</keyword>
<reference evidence="2 3" key="1">
    <citation type="submission" date="2016-10" db="EMBL/GenBank/DDBJ databases">
        <authorList>
            <person name="de Groot N.N."/>
        </authorList>
    </citation>
    <scope>NUCLEOTIDE SEQUENCE [LARGE SCALE GENOMIC DNA]</scope>
    <source>
        <strain evidence="2 3">DSM 26130</strain>
    </source>
</reference>
<proteinExistence type="predicted"/>
<keyword evidence="3" id="KW-1185">Reference proteome</keyword>
<protein>
    <submittedName>
        <fullName evidence="2">Uncharacterized protein</fullName>
    </submittedName>
</protein>
<dbReference type="AlphaFoldDB" id="A0A1I2F9H1"/>
<feature type="transmembrane region" description="Helical" evidence="1">
    <location>
        <begin position="110"/>
        <end position="130"/>
    </location>
</feature>
<name>A0A1I2F9H1_9BACT</name>
<dbReference type="EMBL" id="FOLQ01000025">
    <property type="protein sequence ID" value="SFF01683.1"/>
    <property type="molecule type" value="Genomic_DNA"/>
</dbReference>
<gene>
    <name evidence="2" type="ORF">SAMN05216167_1254</name>
</gene>
<feature type="transmembrane region" description="Helical" evidence="1">
    <location>
        <begin position="34"/>
        <end position="55"/>
    </location>
</feature>
<feature type="transmembrane region" description="Helical" evidence="1">
    <location>
        <begin position="146"/>
        <end position="166"/>
    </location>
</feature>
<dbReference type="Proteomes" id="UP000198598">
    <property type="component" value="Unassembled WGS sequence"/>
</dbReference>
<keyword evidence="1" id="KW-0472">Membrane</keyword>
<keyword evidence="1" id="KW-0812">Transmembrane</keyword>
<evidence type="ECO:0000313" key="3">
    <source>
        <dbReference type="Proteomes" id="UP000198598"/>
    </source>
</evidence>
<evidence type="ECO:0000313" key="2">
    <source>
        <dbReference type="EMBL" id="SFF01683.1"/>
    </source>
</evidence>
<organism evidence="2 3">
    <name type="scientific">Spirosoma endophyticum</name>
    <dbReference type="NCBI Taxonomy" id="662367"/>
    <lineage>
        <taxon>Bacteria</taxon>
        <taxon>Pseudomonadati</taxon>
        <taxon>Bacteroidota</taxon>
        <taxon>Cytophagia</taxon>
        <taxon>Cytophagales</taxon>
        <taxon>Cytophagaceae</taxon>
        <taxon>Spirosoma</taxon>
    </lineage>
</organism>
<dbReference type="OrthoDB" id="950819at2"/>
<accession>A0A1I2F9H1</accession>
<dbReference type="RefSeq" id="WP_093833658.1">
    <property type="nucleotide sequence ID" value="NZ_FOLQ01000025.1"/>
</dbReference>
<evidence type="ECO:0000256" key="1">
    <source>
        <dbReference type="SAM" id="Phobius"/>
    </source>
</evidence>
<feature type="transmembrane region" description="Helical" evidence="1">
    <location>
        <begin position="75"/>
        <end position="98"/>
    </location>
</feature>